<reference evidence="4 5" key="2">
    <citation type="journal article" date="2015" name="Stand. Genomic Sci.">
        <title>Draft genome sequence of marine-derived Streptomyces sp. TP-A0598, a producer of anti-MRSA antibiotic lydicamycins.</title>
        <authorList>
            <person name="Komaki H."/>
            <person name="Ichikawa N."/>
            <person name="Hosoyama A."/>
            <person name="Fujita N."/>
            <person name="Igarashi Y."/>
        </authorList>
    </citation>
    <scope>NUCLEOTIDE SEQUENCE [LARGE SCALE GENOMIC DNA]</scope>
    <source>
        <strain evidence="4 5">NBRC 110027</strain>
    </source>
</reference>
<evidence type="ECO:0000259" key="2">
    <source>
        <dbReference type="Pfam" id="PF01796"/>
    </source>
</evidence>
<feature type="compositionally biased region" description="Basic and acidic residues" evidence="1">
    <location>
        <begin position="1"/>
        <end position="32"/>
    </location>
</feature>
<feature type="domain" description="ChsH2 rubredoxin-like zinc ribbon" evidence="3">
    <location>
        <begin position="66"/>
        <end position="99"/>
    </location>
</feature>
<dbReference type="InterPro" id="IPR002878">
    <property type="entry name" value="ChsH2_C"/>
</dbReference>
<comment type="caution">
    <text evidence="4">The sequence shown here is derived from an EMBL/GenBank/DDBJ whole genome shotgun (WGS) entry which is preliminary data.</text>
</comment>
<organism evidence="4 5">
    <name type="scientific">Streptomyces lydicamycinicus</name>
    <dbReference type="NCBI Taxonomy" id="1546107"/>
    <lineage>
        <taxon>Bacteria</taxon>
        <taxon>Bacillati</taxon>
        <taxon>Actinomycetota</taxon>
        <taxon>Actinomycetes</taxon>
        <taxon>Kitasatosporales</taxon>
        <taxon>Streptomycetaceae</taxon>
        <taxon>Streptomyces</taxon>
    </lineage>
</organism>
<evidence type="ECO:0000259" key="3">
    <source>
        <dbReference type="Pfam" id="PF12172"/>
    </source>
</evidence>
<dbReference type="InterPro" id="IPR052513">
    <property type="entry name" value="Thioester_dehydratase-like"/>
</dbReference>
<protein>
    <recommendedName>
        <fullName evidence="6">DUF35 domain-containing protein</fullName>
    </recommendedName>
</protein>
<feature type="region of interest" description="Disordered" evidence="1">
    <location>
        <begin position="1"/>
        <end position="51"/>
    </location>
</feature>
<keyword evidence="5" id="KW-1185">Reference proteome</keyword>
<dbReference type="PANTHER" id="PTHR34075:SF5">
    <property type="entry name" value="BLR3430 PROTEIN"/>
    <property type="match status" value="1"/>
</dbReference>
<accession>A0A0P4RAC9</accession>
<feature type="domain" description="ChsH2 C-terminal OB-fold" evidence="2">
    <location>
        <begin position="103"/>
        <end position="178"/>
    </location>
</feature>
<evidence type="ECO:0000313" key="5">
    <source>
        <dbReference type="Proteomes" id="UP000048965"/>
    </source>
</evidence>
<dbReference type="Pfam" id="PF12172">
    <property type="entry name" value="zf-ChsH2"/>
    <property type="match status" value="1"/>
</dbReference>
<dbReference type="Proteomes" id="UP000048965">
    <property type="component" value="Unassembled WGS sequence"/>
</dbReference>
<sequence length="194" mass="21219">MSPRDAAPESVRESVREPVREPGRESVRESVRDAMTPSVTPATDNRSDRGADLLLPVPDDDGAPFWEYAARGELRIQACADCDALRFPPRPCCPHCRSFAARWRRMSGRGRIWSFVLPHPPLLPAYAGQPGYNAIVVELAEAPGIRLVGNLVTAADAPLNSVDPARLRIGAPVKAVFHTMPGGVTVPRWLLERP</sequence>
<dbReference type="AlphaFoldDB" id="A0A0P4RAC9"/>
<reference evidence="5" key="1">
    <citation type="submission" date="2014-09" db="EMBL/GenBank/DDBJ databases">
        <title>Whole genome shotgun sequence of Streptomyces sp. NBRC 110027.</title>
        <authorList>
            <person name="Komaki H."/>
            <person name="Ichikawa N."/>
            <person name="Katano-Makiyama Y."/>
            <person name="Hosoyama A."/>
            <person name="Hashimoto M."/>
            <person name="Uohara A."/>
            <person name="Kitahashi Y."/>
            <person name="Ohji S."/>
            <person name="Kimura A."/>
            <person name="Yamazoe A."/>
            <person name="Igarashi Y."/>
            <person name="Fujita N."/>
        </authorList>
    </citation>
    <scope>NUCLEOTIDE SEQUENCE [LARGE SCALE GENOMIC DNA]</scope>
    <source>
        <strain evidence="5">NBRC 110027</strain>
    </source>
</reference>
<evidence type="ECO:0000313" key="4">
    <source>
        <dbReference type="EMBL" id="GAO09525.1"/>
    </source>
</evidence>
<dbReference type="Gene3D" id="6.10.30.10">
    <property type="match status" value="1"/>
</dbReference>
<dbReference type="Pfam" id="PF01796">
    <property type="entry name" value="OB_ChsH2_C"/>
    <property type="match status" value="1"/>
</dbReference>
<dbReference type="InterPro" id="IPR022002">
    <property type="entry name" value="ChsH2_Znr"/>
</dbReference>
<dbReference type="PANTHER" id="PTHR34075">
    <property type="entry name" value="BLR3430 PROTEIN"/>
    <property type="match status" value="1"/>
</dbReference>
<dbReference type="SUPFAM" id="SSF50249">
    <property type="entry name" value="Nucleic acid-binding proteins"/>
    <property type="match status" value="1"/>
</dbReference>
<evidence type="ECO:0000256" key="1">
    <source>
        <dbReference type="SAM" id="MobiDB-lite"/>
    </source>
</evidence>
<dbReference type="InterPro" id="IPR012340">
    <property type="entry name" value="NA-bd_OB-fold"/>
</dbReference>
<proteinExistence type="predicted"/>
<gene>
    <name evidence="4" type="ORF">TPA0598_05_02460</name>
</gene>
<evidence type="ECO:0008006" key="6">
    <source>
        <dbReference type="Google" id="ProtNLM"/>
    </source>
</evidence>
<dbReference type="EMBL" id="BBNO01000005">
    <property type="protein sequence ID" value="GAO09525.1"/>
    <property type="molecule type" value="Genomic_DNA"/>
</dbReference>
<name>A0A0P4RAC9_9ACTN</name>